<evidence type="ECO:0000313" key="9">
    <source>
        <dbReference type="Proteomes" id="UP000320055"/>
    </source>
</evidence>
<dbReference type="AlphaFoldDB" id="A0A563VR26"/>
<name>A0A563VR26_9CYAN</name>
<reference evidence="8 9" key="1">
    <citation type="submission" date="2019-01" db="EMBL/GenBank/DDBJ databases">
        <authorList>
            <person name="Brito A."/>
        </authorList>
    </citation>
    <scope>NUCLEOTIDE SEQUENCE [LARGE SCALE GENOMIC DNA]</scope>
    <source>
        <strain evidence="8">1</strain>
    </source>
</reference>
<sequence length="490" mass="55232">MSLKQKAVKGVFWSAIQSWGSQGIAFLVFALLARLLGPEAFGLVASAWVFLAFIQVFLDQGFSTAIIQRQELEPEHLDTTFWINIVMGLVITGFSIAAAGLVANFFKQPELTPIIRWLSLSFLFIALSSVQEAIFRRRLEFKPLAMRELAAVSAGGIVGVTMAFMGFGVWSLVGQQLVNGLIKVLVLWWASDWRPRLNFSQKHFRELFDFGINIIAINILAFGNSRSDDLLIGYFLGPVALGYYTVAYRLLMVMLQLFTSVTSKVALPVFSKLQQEPERLRPIFYKLILLTSCVSFPSFLVVAVLAPELVIIVFGKQWLPVVPVMRILSLIGIIHSISYFNNNIIMAMGKPFWNLIVNFLAMIINVIGFAIVVRWGIVAVAAVFVIRGYLFLPIYLWLVRKLINIEIKQYLSQLLTPISSSVGMIFVIFAIKYFFSDWLNLYVLLTVCALVGSVVYVVMIHFFQPRLFQQVLNLVKSTLVSTKEVKNIQL</sequence>
<feature type="transmembrane region" description="Helical" evidence="7">
    <location>
        <begin position="147"/>
        <end position="167"/>
    </location>
</feature>
<dbReference type="Proteomes" id="UP000320055">
    <property type="component" value="Unassembled WGS sequence"/>
</dbReference>
<keyword evidence="6 7" id="KW-0472">Membrane</keyword>
<evidence type="ECO:0000256" key="7">
    <source>
        <dbReference type="SAM" id="Phobius"/>
    </source>
</evidence>
<evidence type="ECO:0000256" key="3">
    <source>
        <dbReference type="ARBA" id="ARBA00022475"/>
    </source>
</evidence>
<feature type="transmembrane region" description="Helical" evidence="7">
    <location>
        <begin position="441"/>
        <end position="463"/>
    </location>
</feature>
<evidence type="ECO:0000256" key="4">
    <source>
        <dbReference type="ARBA" id="ARBA00022692"/>
    </source>
</evidence>
<dbReference type="GO" id="GO:0005886">
    <property type="term" value="C:plasma membrane"/>
    <property type="evidence" value="ECO:0007669"/>
    <property type="project" value="UniProtKB-SubCell"/>
</dbReference>
<feature type="transmembrane region" description="Helical" evidence="7">
    <location>
        <begin position="12"/>
        <end position="34"/>
    </location>
</feature>
<feature type="transmembrane region" description="Helical" evidence="7">
    <location>
        <begin position="352"/>
        <end position="371"/>
    </location>
</feature>
<dbReference type="EMBL" id="CAACVJ010000137">
    <property type="protein sequence ID" value="VEP13840.1"/>
    <property type="molecule type" value="Genomic_DNA"/>
</dbReference>
<dbReference type="PANTHER" id="PTHR30250">
    <property type="entry name" value="PST FAMILY PREDICTED COLANIC ACID TRANSPORTER"/>
    <property type="match status" value="1"/>
</dbReference>
<keyword evidence="4 7" id="KW-0812">Transmembrane</keyword>
<feature type="transmembrane region" description="Helical" evidence="7">
    <location>
        <begin position="283"/>
        <end position="306"/>
    </location>
</feature>
<accession>A0A563VR26</accession>
<feature type="transmembrane region" description="Helical" evidence="7">
    <location>
        <begin position="377"/>
        <end position="398"/>
    </location>
</feature>
<proteinExistence type="inferred from homology"/>
<evidence type="ECO:0000256" key="6">
    <source>
        <dbReference type="ARBA" id="ARBA00023136"/>
    </source>
</evidence>
<feature type="transmembrane region" description="Helical" evidence="7">
    <location>
        <begin position="318"/>
        <end position="340"/>
    </location>
</feature>
<dbReference type="InterPro" id="IPR050833">
    <property type="entry name" value="Poly_Biosynth_Transport"/>
</dbReference>
<dbReference type="PANTHER" id="PTHR30250:SF10">
    <property type="entry name" value="LIPOPOLYSACCHARIDE BIOSYNTHESIS PROTEIN WZXC"/>
    <property type="match status" value="1"/>
</dbReference>
<feature type="transmembrane region" description="Helical" evidence="7">
    <location>
        <begin position="410"/>
        <end position="435"/>
    </location>
</feature>
<feature type="transmembrane region" description="Helical" evidence="7">
    <location>
        <begin position="79"/>
        <end position="102"/>
    </location>
</feature>
<dbReference type="OrthoDB" id="9770347at2"/>
<dbReference type="Pfam" id="PF13440">
    <property type="entry name" value="Polysacc_synt_3"/>
    <property type="match status" value="1"/>
</dbReference>
<dbReference type="RefSeq" id="WP_144872068.1">
    <property type="nucleotide sequence ID" value="NZ_LR213967.1"/>
</dbReference>
<feature type="transmembrane region" description="Helical" evidence="7">
    <location>
        <begin position="40"/>
        <end position="58"/>
    </location>
</feature>
<dbReference type="CDD" id="cd13127">
    <property type="entry name" value="MATE_tuaB_like"/>
    <property type="match status" value="1"/>
</dbReference>
<evidence type="ECO:0000256" key="1">
    <source>
        <dbReference type="ARBA" id="ARBA00004651"/>
    </source>
</evidence>
<protein>
    <submittedName>
        <fullName evidence="8">Putative polysaccharide transport protein</fullName>
    </submittedName>
</protein>
<feature type="transmembrane region" description="Helical" evidence="7">
    <location>
        <begin position="114"/>
        <end position="135"/>
    </location>
</feature>
<keyword evidence="5 7" id="KW-1133">Transmembrane helix</keyword>
<organism evidence="8 9">
    <name type="scientific">Hyella patelloides LEGE 07179</name>
    <dbReference type="NCBI Taxonomy" id="945734"/>
    <lineage>
        <taxon>Bacteria</taxon>
        <taxon>Bacillati</taxon>
        <taxon>Cyanobacteriota</taxon>
        <taxon>Cyanophyceae</taxon>
        <taxon>Pleurocapsales</taxon>
        <taxon>Hyellaceae</taxon>
        <taxon>Hyella</taxon>
    </lineage>
</organism>
<keyword evidence="9" id="KW-1185">Reference proteome</keyword>
<evidence type="ECO:0000256" key="2">
    <source>
        <dbReference type="ARBA" id="ARBA00007430"/>
    </source>
</evidence>
<comment type="subcellular location">
    <subcellularLocation>
        <location evidence="1">Cell membrane</location>
        <topology evidence="1">Multi-pass membrane protein</topology>
    </subcellularLocation>
</comment>
<evidence type="ECO:0000313" key="8">
    <source>
        <dbReference type="EMBL" id="VEP13840.1"/>
    </source>
</evidence>
<dbReference type="NCBIfam" id="NF007773">
    <property type="entry name" value="PRK10459.1"/>
    <property type="match status" value="1"/>
</dbReference>
<keyword evidence="3" id="KW-1003">Cell membrane</keyword>
<feature type="transmembrane region" description="Helical" evidence="7">
    <location>
        <begin position="241"/>
        <end position="262"/>
    </location>
</feature>
<comment type="similarity">
    <text evidence="2">Belongs to the polysaccharide synthase family.</text>
</comment>
<evidence type="ECO:0000256" key="5">
    <source>
        <dbReference type="ARBA" id="ARBA00022989"/>
    </source>
</evidence>
<gene>
    <name evidence="8" type="ORF">H1P_2210003</name>
</gene>